<keyword evidence="3" id="KW-0479">Metal-binding</keyword>
<keyword evidence="8" id="KW-1015">Disulfide bond</keyword>
<dbReference type="GO" id="GO:0008237">
    <property type="term" value="F:metallopeptidase activity"/>
    <property type="evidence" value="ECO:0007669"/>
    <property type="project" value="UniProtKB-KW"/>
</dbReference>
<keyword evidence="4 9" id="KW-0732">Signal</keyword>
<sequence>MRTPALLLLCLLVYLLPLQAQRTCATEDAIRNKIQQYPYLQQQHDAMEQRLIKAVSLKKQQAILLKGTAEPVVNIPVVVHVVLSNPALVTDAQIATQIQVLNEDYTGANADTSAVPAAWKAIIGNSAINFCLAQRTPDGDPSNGIVRVTTTHGPFDAGSNSAYEVKYSATGGSDAWDADRYLNIWVCNLGNGYLGVATPPDNTFPAAEQGVVVLYTAFGTTGSATGAFAGGRTATHEIGHYFGLRHIWGDDDGDGVARCTDDDGIDDTPKQAKRTYGCPGFPQTDICSSTAPGFMFMNYMDYTDDACMHLFTADQATRMRYVLDNVRTSLLTSDGCTPVNLKGNDAGVTTINSPLGQICSTGFTPAVMLKNRGSQTLTSVQITYRVDGGAPQTFNWTGSLPLLQQVRVQLPAGTAGTGSHIITAYTSLPNGVADEAPENDTAAASFRYFTPASLPLSEGFETATFPPANGWDLWNPDNGFTWELTRDAAKAGSQSIVMRNLGYNTNGAIDDLYTPVINAQGFDSVFLFFDVAAAVQTSLNAVNNPWDSLQVLVTTDCGQTLNSVYSKWGPNLVTHTTPISTEFIPTAAEWRRDSVNLTSFIPAGQFRVVFRNISNFENNIYLDNINIVTKATNTFLKEQGFTVTPNPFNTQVFVTFLEAPDDLDAIAIYNTQGQLVTRQQGTAINSSNRFTFDLVNEPNGVYFVKLIYRNRTKTVKIIKAR</sequence>
<evidence type="ECO:0000313" key="13">
    <source>
        <dbReference type="Proteomes" id="UP000198984"/>
    </source>
</evidence>
<dbReference type="InterPro" id="IPR026444">
    <property type="entry name" value="Secre_tail"/>
</dbReference>
<evidence type="ECO:0000256" key="9">
    <source>
        <dbReference type="SAM" id="SignalP"/>
    </source>
</evidence>
<evidence type="ECO:0000313" key="12">
    <source>
        <dbReference type="EMBL" id="SEL50120.1"/>
    </source>
</evidence>
<evidence type="ECO:0000256" key="1">
    <source>
        <dbReference type="ARBA" id="ARBA00008721"/>
    </source>
</evidence>
<dbReference type="NCBIfam" id="TIGR04183">
    <property type="entry name" value="Por_Secre_tail"/>
    <property type="match status" value="1"/>
</dbReference>
<evidence type="ECO:0000256" key="8">
    <source>
        <dbReference type="ARBA" id="ARBA00023157"/>
    </source>
</evidence>
<dbReference type="EMBL" id="FOBB01000002">
    <property type="protein sequence ID" value="SEL50120.1"/>
    <property type="molecule type" value="Genomic_DNA"/>
</dbReference>
<accession>A0A1H7QQ25</accession>
<keyword evidence="6" id="KW-0862">Zinc</keyword>
<reference evidence="12 13" key="1">
    <citation type="submission" date="2016-10" db="EMBL/GenBank/DDBJ databases">
        <authorList>
            <person name="de Groot N.N."/>
        </authorList>
    </citation>
    <scope>NUCLEOTIDE SEQUENCE [LARGE SCALE GENOMIC DNA]</scope>
    <source>
        <strain evidence="12 13">DSM 21039</strain>
    </source>
</reference>
<keyword evidence="5" id="KW-0378">Hydrolase</keyword>
<feature type="chain" id="PRO_5011662869" evidence="9">
    <location>
        <begin position="21"/>
        <end position="721"/>
    </location>
</feature>
<dbReference type="Gene3D" id="2.60.120.200">
    <property type="match status" value="1"/>
</dbReference>
<evidence type="ECO:0000256" key="4">
    <source>
        <dbReference type="ARBA" id="ARBA00022729"/>
    </source>
</evidence>
<feature type="domain" description="Secretion system C-terminal sorting" evidence="11">
    <location>
        <begin position="645"/>
        <end position="718"/>
    </location>
</feature>
<dbReference type="CDD" id="cd04275">
    <property type="entry name" value="ZnMc_pappalysin_like"/>
    <property type="match status" value="1"/>
</dbReference>
<dbReference type="InterPro" id="IPR008754">
    <property type="entry name" value="Peptidase_M43"/>
</dbReference>
<organism evidence="12 13">
    <name type="scientific">Chitinophaga rupis</name>
    <dbReference type="NCBI Taxonomy" id="573321"/>
    <lineage>
        <taxon>Bacteria</taxon>
        <taxon>Pseudomonadati</taxon>
        <taxon>Bacteroidota</taxon>
        <taxon>Chitinophagia</taxon>
        <taxon>Chitinophagales</taxon>
        <taxon>Chitinophagaceae</taxon>
        <taxon>Chitinophaga</taxon>
    </lineage>
</organism>
<dbReference type="PANTHER" id="PTHR47466:SF1">
    <property type="entry name" value="METALLOPROTEASE MEP1 (AFU_ORTHOLOGUE AFUA_1G07730)-RELATED"/>
    <property type="match status" value="1"/>
</dbReference>
<comment type="similarity">
    <text evidence="1">Belongs to the peptidase M43B family.</text>
</comment>
<dbReference type="Pfam" id="PF05572">
    <property type="entry name" value="Peptidase_M43"/>
    <property type="match status" value="1"/>
</dbReference>
<dbReference type="Gene3D" id="3.40.390.10">
    <property type="entry name" value="Collagenase (Catalytic Domain)"/>
    <property type="match status" value="1"/>
</dbReference>
<evidence type="ECO:0000256" key="6">
    <source>
        <dbReference type="ARBA" id="ARBA00022833"/>
    </source>
</evidence>
<protein>
    <submittedName>
        <fullName evidence="12">Por secretion system C-terminal sorting domain-containing protein</fullName>
    </submittedName>
</protein>
<dbReference type="Proteomes" id="UP000198984">
    <property type="component" value="Unassembled WGS sequence"/>
</dbReference>
<evidence type="ECO:0000256" key="5">
    <source>
        <dbReference type="ARBA" id="ARBA00022801"/>
    </source>
</evidence>
<evidence type="ECO:0000256" key="2">
    <source>
        <dbReference type="ARBA" id="ARBA00022670"/>
    </source>
</evidence>
<dbReference type="SUPFAM" id="SSF55486">
    <property type="entry name" value="Metalloproteases ('zincins'), catalytic domain"/>
    <property type="match status" value="1"/>
</dbReference>
<dbReference type="STRING" id="573321.SAMN04488505_102415"/>
<keyword evidence="2" id="KW-0645">Protease</keyword>
<dbReference type="GO" id="GO:0046872">
    <property type="term" value="F:metal ion binding"/>
    <property type="evidence" value="ECO:0007669"/>
    <property type="project" value="UniProtKB-KW"/>
</dbReference>
<name>A0A1H7QQ25_9BACT</name>
<gene>
    <name evidence="12" type="ORF">SAMN04488505_102415</name>
</gene>
<feature type="domain" description="Peptidase M43 pregnancy-associated plasma-A" evidence="10">
    <location>
        <begin position="173"/>
        <end position="324"/>
    </location>
</feature>
<dbReference type="AlphaFoldDB" id="A0A1H7QQ25"/>
<feature type="signal peptide" evidence="9">
    <location>
        <begin position="1"/>
        <end position="20"/>
    </location>
</feature>
<dbReference type="GO" id="GO:0006508">
    <property type="term" value="P:proteolysis"/>
    <property type="evidence" value="ECO:0007669"/>
    <property type="project" value="UniProtKB-KW"/>
</dbReference>
<dbReference type="PANTHER" id="PTHR47466">
    <property type="match status" value="1"/>
</dbReference>
<evidence type="ECO:0000259" key="11">
    <source>
        <dbReference type="Pfam" id="PF18962"/>
    </source>
</evidence>
<evidence type="ECO:0000256" key="7">
    <source>
        <dbReference type="ARBA" id="ARBA00023049"/>
    </source>
</evidence>
<dbReference type="Pfam" id="PF18962">
    <property type="entry name" value="Por_Secre_tail"/>
    <property type="match status" value="1"/>
</dbReference>
<keyword evidence="7" id="KW-0482">Metalloprotease</keyword>
<proteinExistence type="inferred from homology"/>
<evidence type="ECO:0000256" key="3">
    <source>
        <dbReference type="ARBA" id="ARBA00022723"/>
    </source>
</evidence>
<keyword evidence="13" id="KW-1185">Reference proteome</keyword>
<dbReference type="InterPro" id="IPR024079">
    <property type="entry name" value="MetalloPept_cat_dom_sf"/>
</dbReference>
<evidence type="ECO:0000259" key="10">
    <source>
        <dbReference type="Pfam" id="PF05572"/>
    </source>
</evidence>